<gene>
    <name evidence="8" type="ORF">QWU01_09480</name>
</gene>
<keyword evidence="3 6" id="KW-0812">Transmembrane</keyword>
<evidence type="ECO:0000313" key="8">
    <source>
        <dbReference type="EMBL" id="MDW3777041.1"/>
    </source>
</evidence>
<feature type="transmembrane region" description="Helical" evidence="6">
    <location>
        <begin position="210"/>
        <end position="233"/>
    </location>
</feature>
<dbReference type="GO" id="GO:0022857">
    <property type="term" value="F:transmembrane transporter activity"/>
    <property type="evidence" value="ECO:0007669"/>
    <property type="project" value="InterPro"/>
</dbReference>
<evidence type="ECO:0000256" key="2">
    <source>
        <dbReference type="ARBA" id="ARBA00022475"/>
    </source>
</evidence>
<dbReference type="GO" id="GO:0005886">
    <property type="term" value="C:plasma membrane"/>
    <property type="evidence" value="ECO:0007669"/>
    <property type="project" value="UniProtKB-SubCell"/>
</dbReference>
<sequence>MPPVTQTFDPKTLMRIAIVMAFIQFTNALEYMLFNPVFAFMAADFAVPVSYTGYVSGMYTLGAVLSGVIAFYWIGRCNQKRFLFANMALLGVLTLLTVYTSSFRFLLTLRFCAGLVGGTTMGVGIGILINLAPANLRGKMLAAVIASFSMVSIVGMPAILFMCTHYGWHIALSLISLLCLLALPLIHFIIPQDPVSSATLHKPSPDRDTLLFASSNALVQFSPMLVIPILVPLMTQLLGASQDHLPWFFFCGGVTGYLSTKITGVLTSRFSAVVLASASTFVLILSLLIPMLGYHLAALFITVFLGASYSRLVSSSTVSIQFPQDNQRAGFSSLQTSIMYLMTSAAFFLSALLLPDNGIITAQNIHLLLVVCAISASGFPIVVVILQKKLVKRALQSDRNKVIDT</sequence>
<dbReference type="InterPro" id="IPR036259">
    <property type="entry name" value="MFS_trans_sf"/>
</dbReference>
<evidence type="ECO:0000256" key="3">
    <source>
        <dbReference type="ARBA" id="ARBA00022692"/>
    </source>
</evidence>
<feature type="transmembrane region" description="Helical" evidence="6">
    <location>
        <begin position="54"/>
        <end position="75"/>
    </location>
</feature>
<dbReference type="InterPro" id="IPR020846">
    <property type="entry name" value="MFS_dom"/>
</dbReference>
<reference evidence="8" key="1">
    <citation type="journal article" date="2023" name="J Glob Antimicrob Resist">
        <title>Emergence of NDM-1 and KPC-3 carbapenemases in Kluyvera cryocrescens: Investigating genetic heterogeneity and acquisition routes of blaNDM-1 in Enterobacterales species in Portugal.</title>
        <authorList>
            <person name="Loiodice M."/>
            <person name="Ribeiro M."/>
            <person name="Peixe L."/>
            <person name="Novais A."/>
        </authorList>
    </citation>
    <scope>NUCLEOTIDE SEQUENCE</scope>
    <source>
        <strain evidence="8">K629</strain>
    </source>
</reference>
<accession>A0AAW9C4F5</accession>
<evidence type="ECO:0000256" key="5">
    <source>
        <dbReference type="ARBA" id="ARBA00023136"/>
    </source>
</evidence>
<dbReference type="PANTHER" id="PTHR43124:SF3">
    <property type="entry name" value="CHLORAMPHENICOL EFFLUX PUMP RV0191"/>
    <property type="match status" value="1"/>
</dbReference>
<dbReference type="InterPro" id="IPR011701">
    <property type="entry name" value="MFS"/>
</dbReference>
<protein>
    <submittedName>
        <fullName evidence="8">MFS transporter</fullName>
    </submittedName>
</protein>
<comment type="caution">
    <text evidence="8">The sequence shown here is derived from an EMBL/GenBank/DDBJ whole genome shotgun (WGS) entry which is preliminary data.</text>
</comment>
<evidence type="ECO:0000313" key="9">
    <source>
        <dbReference type="Proteomes" id="UP001276300"/>
    </source>
</evidence>
<dbReference type="Proteomes" id="UP001276300">
    <property type="component" value="Unassembled WGS sequence"/>
</dbReference>
<feature type="transmembrane region" description="Helical" evidence="6">
    <location>
        <begin position="107"/>
        <end position="129"/>
    </location>
</feature>
<keyword evidence="4 6" id="KW-1133">Transmembrane helix</keyword>
<dbReference type="InterPro" id="IPR050189">
    <property type="entry name" value="MFS_Efflux_Transporters"/>
</dbReference>
<feature type="transmembrane region" description="Helical" evidence="6">
    <location>
        <begin position="365"/>
        <end position="386"/>
    </location>
</feature>
<feature type="transmembrane region" description="Helical" evidence="6">
    <location>
        <begin position="168"/>
        <end position="190"/>
    </location>
</feature>
<feature type="transmembrane region" description="Helical" evidence="6">
    <location>
        <begin position="334"/>
        <end position="353"/>
    </location>
</feature>
<feature type="transmembrane region" description="Helical" evidence="6">
    <location>
        <begin position="12"/>
        <end position="34"/>
    </location>
</feature>
<dbReference type="EMBL" id="JAUEQX010000007">
    <property type="protein sequence ID" value="MDW3777041.1"/>
    <property type="molecule type" value="Genomic_DNA"/>
</dbReference>
<dbReference type="PROSITE" id="PS50850">
    <property type="entry name" value="MFS"/>
    <property type="match status" value="1"/>
</dbReference>
<keyword evidence="5 6" id="KW-0472">Membrane</keyword>
<dbReference type="PANTHER" id="PTHR43124">
    <property type="entry name" value="PURINE EFFLUX PUMP PBUE"/>
    <property type="match status" value="1"/>
</dbReference>
<evidence type="ECO:0000259" key="7">
    <source>
        <dbReference type="PROSITE" id="PS50850"/>
    </source>
</evidence>
<dbReference type="SUPFAM" id="SSF103473">
    <property type="entry name" value="MFS general substrate transporter"/>
    <property type="match status" value="1"/>
</dbReference>
<feature type="transmembrane region" description="Helical" evidence="6">
    <location>
        <begin position="82"/>
        <end position="101"/>
    </location>
</feature>
<keyword evidence="2" id="KW-1003">Cell membrane</keyword>
<dbReference type="AlphaFoldDB" id="A0AAW9C4F5"/>
<comment type="subcellular location">
    <subcellularLocation>
        <location evidence="1">Cell membrane</location>
        <topology evidence="1">Multi-pass membrane protein</topology>
    </subcellularLocation>
</comment>
<feature type="transmembrane region" description="Helical" evidence="6">
    <location>
        <begin position="270"/>
        <end position="289"/>
    </location>
</feature>
<feature type="transmembrane region" description="Helical" evidence="6">
    <location>
        <begin position="141"/>
        <end position="162"/>
    </location>
</feature>
<proteinExistence type="predicted"/>
<feature type="transmembrane region" description="Helical" evidence="6">
    <location>
        <begin position="295"/>
        <end position="313"/>
    </location>
</feature>
<dbReference type="RefSeq" id="WP_318242502.1">
    <property type="nucleotide sequence ID" value="NZ_JAUEQX010000007.1"/>
</dbReference>
<organism evidence="8 9">
    <name type="scientific">Kluyvera cryocrescens</name>
    <name type="common">Kluyvera citrophila</name>
    <dbReference type="NCBI Taxonomy" id="580"/>
    <lineage>
        <taxon>Bacteria</taxon>
        <taxon>Pseudomonadati</taxon>
        <taxon>Pseudomonadota</taxon>
        <taxon>Gammaproteobacteria</taxon>
        <taxon>Enterobacterales</taxon>
        <taxon>Enterobacteriaceae</taxon>
        <taxon>Kluyvera</taxon>
    </lineage>
</organism>
<name>A0AAW9C4F5_KLUCR</name>
<feature type="domain" description="Major facilitator superfamily (MFS) profile" evidence="7">
    <location>
        <begin position="16"/>
        <end position="390"/>
    </location>
</feature>
<evidence type="ECO:0000256" key="1">
    <source>
        <dbReference type="ARBA" id="ARBA00004651"/>
    </source>
</evidence>
<evidence type="ECO:0000256" key="6">
    <source>
        <dbReference type="SAM" id="Phobius"/>
    </source>
</evidence>
<dbReference type="Pfam" id="PF07690">
    <property type="entry name" value="MFS_1"/>
    <property type="match status" value="1"/>
</dbReference>
<feature type="transmembrane region" description="Helical" evidence="6">
    <location>
        <begin position="245"/>
        <end position="263"/>
    </location>
</feature>
<evidence type="ECO:0000256" key="4">
    <source>
        <dbReference type="ARBA" id="ARBA00022989"/>
    </source>
</evidence>
<dbReference type="Gene3D" id="1.20.1250.20">
    <property type="entry name" value="MFS general substrate transporter like domains"/>
    <property type="match status" value="2"/>
</dbReference>